<dbReference type="Proteomes" id="UP000219215">
    <property type="component" value="Chromosome DPRO"/>
</dbReference>
<evidence type="ECO:0000259" key="1">
    <source>
        <dbReference type="Pfam" id="PF18925"/>
    </source>
</evidence>
<dbReference type="Pfam" id="PF18925">
    <property type="entry name" value="DUF5675"/>
    <property type="match status" value="1"/>
</dbReference>
<sequence length="137" mass="15138">MINTAELIRLEKSLDGTFGVLKLDGKVFCVTLEPEDKDNARNISCIPEGVYRCKRVNSPRYGNTFEITGVPDRTHILIHPGNVEDDSMGCVLLGKHFGFLRHKRAVLNSGQTFRTFLLGVADQDAFELRITDASGGA</sequence>
<dbReference type="RefSeq" id="WP_197706485.1">
    <property type="nucleotide sequence ID" value="NZ_LT907975.1"/>
</dbReference>
<name>A0A2C8FDJ9_9BACT</name>
<dbReference type="KEGG" id="pprf:DPRO_3619"/>
<feature type="domain" description="DUF5675" evidence="1">
    <location>
        <begin position="7"/>
        <end position="117"/>
    </location>
</feature>
<dbReference type="InterPro" id="IPR043732">
    <property type="entry name" value="DUF5675"/>
</dbReference>
<dbReference type="EMBL" id="LT907975">
    <property type="protein sequence ID" value="SOB60535.1"/>
    <property type="molecule type" value="Genomic_DNA"/>
</dbReference>
<protein>
    <recommendedName>
        <fullName evidence="1">DUF5675 domain-containing protein</fullName>
    </recommendedName>
</protein>
<gene>
    <name evidence="2" type="ORF">DPRO_3619</name>
</gene>
<organism evidence="2 3">
    <name type="scientific">Pseudodesulfovibrio profundus</name>
    <dbReference type="NCBI Taxonomy" id="57320"/>
    <lineage>
        <taxon>Bacteria</taxon>
        <taxon>Pseudomonadati</taxon>
        <taxon>Thermodesulfobacteriota</taxon>
        <taxon>Desulfovibrionia</taxon>
        <taxon>Desulfovibrionales</taxon>
        <taxon>Desulfovibrionaceae</taxon>
    </lineage>
</organism>
<proteinExistence type="predicted"/>
<keyword evidence="3" id="KW-1185">Reference proteome</keyword>
<evidence type="ECO:0000313" key="2">
    <source>
        <dbReference type="EMBL" id="SOB60535.1"/>
    </source>
</evidence>
<evidence type="ECO:0000313" key="3">
    <source>
        <dbReference type="Proteomes" id="UP000219215"/>
    </source>
</evidence>
<reference evidence="3" key="1">
    <citation type="submission" date="2017-09" db="EMBL/GenBank/DDBJ databases">
        <authorList>
            <person name="Regsiter A."/>
            <person name="William W."/>
        </authorList>
    </citation>
    <scope>NUCLEOTIDE SEQUENCE [LARGE SCALE GENOMIC DNA]</scope>
    <source>
        <strain evidence="3">500-1</strain>
    </source>
</reference>
<accession>A0A2C8FDJ9</accession>
<dbReference type="AlphaFoldDB" id="A0A2C8FDJ9"/>